<dbReference type="InterPro" id="IPR002881">
    <property type="entry name" value="DUF58"/>
</dbReference>
<feature type="transmembrane region" description="Helical" evidence="1">
    <location>
        <begin position="21"/>
        <end position="42"/>
    </location>
</feature>
<dbReference type="Gene3D" id="3.40.50.410">
    <property type="entry name" value="von Willebrand factor, type A domain"/>
    <property type="match status" value="1"/>
</dbReference>
<dbReference type="AlphaFoldDB" id="A0A366EUL7"/>
<dbReference type="EMBL" id="QNRJ01000003">
    <property type="protein sequence ID" value="RBP06072.1"/>
    <property type="molecule type" value="Genomic_DNA"/>
</dbReference>
<protein>
    <submittedName>
        <fullName evidence="3">Uncharacterized protein (DUF58 family)</fullName>
    </submittedName>
</protein>
<keyword evidence="1" id="KW-0472">Membrane</keyword>
<dbReference type="PANTHER" id="PTHR33608:SF3">
    <property type="entry name" value="SLR2013 PROTEIN"/>
    <property type="match status" value="1"/>
</dbReference>
<dbReference type="PANTHER" id="PTHR33608">
    <property type="entry name" value="BLL2464 PROTEIN"/>
    <property type="match status" value="1"/>
</dbReference>
<name>A0A366EUL7_9BACI</name>
<dbReference type="Pfam" id="PF01882">
    <property type="entry name" value="DUF58"/>
    <property type="match status" value="1"/>
</dbReference>
<dbReference type="InterPro" id="IPR036465">
    <property type="entry name" value="vWFA_dom_sf"/>
</dbReference>
<organism evidence="3 4">
    <name type="scientific">Rossellomorea aquimaris</name>
    <dbReference type="NCBI Taxonomy" id="189382"/>
    <lineage>
        <taxon>Bacteria</taxon>
        <taxon>Bacillati</taxon>
        <taxon>Bacillota</taxon>
        <taxon>Bacilli</taxon>
        <taxon>Bacillales</taxon>
        <taxon>Bacillaceae</taxon>
        <taxon>Rossellomorea</taxon>
    </lineage>
</organism>
<evidence type="ECO:0000313" key="3">
    <source>
        <dbReference type="EMBL" id="RBP06072.1"/>
    </source>
</evidence>
<proteinExistence type="predicted"/>
<accession>A0A366EUL7</accession>
<dbReference type="RefSeq" id="WP_258549583.1">
    <property type="nucleotide sequence ID" value="NZ_QNRJ01000003.1"/>
</dbReference>
<dbReference type="InterPro" id="IPR002035">
    <property type="entry name" value="VWF_A"/>
</dbReference>
<dbReference type="SUPFAM" id="SSF53300">
    <property type="entry name" value="vWA-like"/>
    <property type="match status" value="1"/>
</dbReference>
<dbReference type="Proteomes" id="UP000252118">
    <property type="component" value="Unassembled WGS sequence"/>
</dbReference>
<evidence type="ECO:0000256" key="1">
    <source>
        <dbReference type="SAM" id="Phobius"/>
    </source>
</evidence>
<evidence type="ECO:0000313" key="4">
    <source>
        <dbReference type="Proteomes" id="UP000252118"/>
    </source>
</evidence>
<keyword evidence="1" id="KW-1133">Transmembrane helix</keyword>
<sequence length="452" mass="51638">MTKSSKSLLGRFLFQDKGILPTGRLLISYLLFSVILLAGTFIGLSWTLIFVLNGLFIVVSLMDLTLSPSKKDVDIKRHIPDQMERGLDYAVDLDIINRSSRGMEYRILDGTPQSFQTSFPLEGKLEQESAGTLTYDVVTQVRGDYNLTKLYLRYRSSLGLWEKQKTMELQDGVKVIPDLTETKKVLESAQQFLLYEGVKIRKQQSGAGEFSKIRNYVLGDDPRKINWRQTAKLREVMTNEYEPEHGKYITILIDCGRMMGAELKKGNRLEKSLEAALTVTAAALQNGDYVSILAFSKDVKVYIPPAKGMAHLQTILHRIYHLEVDAAESNYAAVLHYVQTVQKKRSLLLLFSDVHTFLHEDSALFYLQRMRKQHLFLTIGVEDETLVKRIKTEPVDSEQAMMKSMAQKQMLVKKREKAKWEKQGLLMVEAREEKLAATAVSYYIDMMNRGLL</sequence>
<feature type="domain" description="VWFA" evidence="2">
    <location>
        <begin position="246"/>
        <end position="410"/>
    </location>
</feature>
<evidence type="ECO:0000259" key="2">
    <source>
        <dbReference type="SMART" id="SM00327"/>
    </source>
</evidence>
<gene>
    <name evidence="3" type="ORF">DET59_103201</name>
</gene>
<keyword evidence="1" id="KW-0812">Transmembrane</keyword>
<dbReference type="SMART" id="SM00327">
    <property type="entry name" value="VWA"/>
    <property type="match status" value="1"/>
</dbReference>
<comment type="caution">
    <text evidence="3">The sequence shown here is derived from an EMBL/GenBank/DDBJ whole genome shotgun (WGS) entry which is preliminary data.</text>
</comment>
<reference evidence="3 4" key="1">
    <citation type="submission" date="2018-06" db="EMBL/GenBank/DDBJ databases">
        <title>Freshwater and sediment microbial communities from various areas in North America, analyzing microbe dynamics in response to fracking.</title>
        <authorList>
            <person name="Lamendella R."/>
        </authorList>
    </citation>
    <scope>NUCLEOTIDE SEQUENCE [LARGE SCALE GENOMIC DNA]</scope>
    <source>
        <strain evidence="3 4">97B</strain>
    </source>
</reference>